<evidence type="ECO:0000313" key="2">
    <source>
        <dbReference type="EMBL" id="MDJ1498917.1"/>
    </source>
</evidence>
<dbReference type="Pfam" id="PF13156">
    <property type="entry name" value="Mrr_cat_2"/>
    <property type="match status" value="1"/>
</dbReference>
<dbReference type="Proteomes" id="UP001228581">
    <property type="component" value="Unassembled WGS sequence"/>
</dbReference>
<accession>A0ABT7CYT5</accession>
<sequence>MESSKSLRPPTNWQDFELLCKKLWEEIWNCPEIKKNGRSGQNQNGVDIYGIPKNETQYFGIQCKGKDQYTNKQFTKKEIYTEIEKAKTFSPSLKKLYFTTTATKDVKIEEIVREVNVEHIRSGLFEVHIFSWEDIVELIDENPKTLEYYTRSKNYRNSADATLSFVDDNLELTGEVYFQVPEFRQKVEIRRSYWDISTLNVNASVLNPKINQSYYPLILKLKNIGIDPIDDFKLVINLEGSYLDVGTNKRDLGGFSMIRSIYDKSPDINIGSNKQIEIVPYQKTLVSGDSIELTGIDIKPLHTGSPIIINWALLSKNYRNQGELKLLLVAHVIKVILGVEEASYDIEKSRREGKIEDHIVDC</sequence>
<reference evidence="2 3" key="1">
    <citation type="submission" date="2023-05" db="EMBL/GenBank/DDBJ databases">
        <authorList>
            <person name="Zhang X."/>
        </authorList>
    </citation>
    <scope>NUCLEOTIDE SEQUENCE [LARGE SCALE GENOMIC DNA]</scope>
    <source>
        <strain evidence="2 3">DM2B3-1</strain>
    </source>
</reference>
<evidence type="ECO:0000313" key="3">
    <source>
        <dbReference type="Proteomes" id="UP001228581"/>
    </source>
</evidence>
<comment type="caution">
    <text evidence="2">The sequence shown here is derived from an EMBL/GenBank/DDBJ whole genome shotgun (WGS) entry which is preliminary data.</text>
</comment>
<gene>
    <name evidence="2" type="ORF">QNI19_38675</name>
</gene>
<keyword evidence="3" id="KW-1185">Reference proteome</keyword>
<dbReference type="EMBL" id="JASJOT010000067">
    <property type="protein sequence ID" value="MDJ1498917.1"/>
    <property type="molecule type" value="Genomic_DNA"/>
</dbReference>
<proteinExistence type="predicted"/>
<organism evidence="2 3">
    <name type="scientific">Xanthocytophaga flava</name>
    <dbReference type="NCBI Taxonomy" id="3048013"/>
    <lineage>
        <taxon>Bacteria</taxon>
        <taxon>Pseudomonadati</taxon>
        <taxon>Bacteroidota</taxon>
        <taxon>Cytophagia</taxon>
        <taxon>Cytophagales</taxon>
        <taxon>Rhodocytophagaceae</taxon>
        <taxon>Xanthocytophaga</taxon>
    </lineage>
</organism>
<evidence type="ECO:0000259" key="1">
    <source>
        <dbReference type="Pfam" id="PF13156"/>
    </source>
</evidence>
<feature type="domain" description="Mrr-like" evidence="1">
    <location>
        <begin position="21"/>
        <end position="120"/>
    </location>
</feature>
<name>A0ABT7CYT5_9BACT</name>
<protein>
    <recommendedName>
        <fullName evidence="1">Mrr-like domain-containing protein</fullName>
    </recommendedName>
</protein>
<dbReference type="InterPro" id="IPR039442">
    <property type="entry name" value="Mrr-like_dom"/>
</dbReference>
<dbReference type="RefSeq" id="WP_314005912.1">
    <property type="nucleotide sequence ID" value="NZ_JASJOT010000067.1"/>
</dbReference>